<dbReference type="PANTHER" id="PTHR12436:SF38">
    <property type="entry name" value="SAC3 DOMAIN-CONTAINING PROTEIN 1"/>
    <property type="match status" value="1"/>
</dbReference>
<dbReference type="InterPro" id="IPR005062">
    <property type="entry name" value="SAC3/GANP/THP3_conserved"/>
</dbReference>
<organism evidence="2 3">
    <name type="scientific">Gryllus longicercus</name>
    <dbReference type="NCBI Taxonomy" id="2509291"/>
    <lineage>
        <taxon>Eukaryota</taxon>
        <taxon>Metazoa</taxon>
        <taxon>Ecdysozoa</taxon>
        <taxon>Arthropoda</taxon>
        <taxon>Hexapoda</taxon>
        <taxon>Insecta</taxon>
        <taxon>Pterygota</taxon>
        <taxon>Neoptera</taxon>
        <taxon>Polyneoptera</taxon>
        <taxon>Orthoptera</taxon>
        <taxon>Ensifera</taxon>
        <taxon>Gryllidea</taxon>
        <taxon>Grylloidea</taxon>
        <taxon>Gryllidae</taxon>
        <taxon>Gryllinae</taxon>
        <taxon>Gryllus</taxon>
    </lineage>
</organism>
<gene>
    <name evidence="2" type="ORF">R5R35_005098</name>
</gene>
<dbReference type="InterPro" id="IPR045107">
    <property type="entry name" value="SAC3/GANP/THP3"/>
</dbReference>
<comment type="caution">
    <text evidence="2">The sequence shown here is derived from an EMBL/GenBank/DDBJ whole genome shotgun (WGS) entry which is preliminary data.</text>
</comment>
<evidence type="ECO:0000313" key="3">
    <source>
        <dbReference type="Proteomes" id="UP001378592"/>
    </source>
</evidence>
<sequence>MALNEPFIKGTCENMCPEKEIKFREKEGLLHPFEIMRSSEKTVRLKADPARTVKKYARSAAGQSMPKPSDLRTPQALKKTVSYLLNNITIMENCNWCTVYDFVFDRLCAVRQDAVIQHLDVTHSIDIMKPVVRFLTYAGYRMCEESLQKYDPAINFHHFTECLRKLLNLYEQFDYENIPTESNYSCVCERSQFEALYLVTFLGNVDAISRGLMLKKELRSPVVNLALQLSIAYFGGNYIRVCRMIRNLPPLLQCSVALLLPNIRRNALLTMSSAFSGRNLQYPASALKTELLFEKENQVIDECLYYGIKVQEKNILFQKGVFKTETAVRPLNHQLFVDEALESCRLSDLLLKCSHHC</sequence>
<name>A0AAN9Z1G5_9ORTH</name>
<dbReference type="Proteomes" id="UP001378592">
    <property type="component" value="Unassembled WGS sequence"/>
</dbReference>
<dbReference type="GO" id="GO:0005813">
    <property type="term" value="C:centrosome"/>
    <property type="evidence" value="ECO:0007669"/>
    <property type="project" value="TreeGrafter"/>
</dbReference>
<dbReference type="GO" id="GO:0005819">
    <property type="term" value="C:spindle"/>
    <property type="evidence" value="ECO:0007669"/>
    <property type="project" value="TreeGrafter"/>
</dbReference>
<feature type="domain" description="SAC3/GANP/THP3 conserved" evidence="1">
    <location>
        <begin position="15"/>
        <end position="311"/>
    </location>
</feature>
<evidence type="ECO:0000313" key="2">
    <source>
        <dbReference type="EMBL" id="KAK7792638.1"/>
    </source>
</evidence>
<dbReference type="GO" id="GO:0005634">
    <property type="term" value="C:nucleus"/>
    <property type="evidence" value="ECO:0007669"/>
    <property type="project" value="TreeGrafter"/>
</dbReference>
<proteinExistence type="predicted"/>
<accession>A0AAN9Z1G5</accession>
<dbReference type="GO" id="GO:0051298">
    <property type="term" value="P:centrosome duplication"/>
    <property type="evidence" value="ECO:0007669"/>
    <property type="project" value="TreeGrafter"/>
</dbReference>
<protein>
    <recommendedName>
        <fullName evidence="1">SAC3/GANP/THP3 conserved domain-containing protein</fullName>
    </recommendedName>
</protein>
<dbReference type="Pfam" id="PF03399">
    <property type="entry name" value="SAC3_GANP"/>
    <property type="match status" value="1"/>
</dbReference>
<dbReference type="PANTHER" id="PTHR12436">
    <property type="entry name" value="80 KDA MCM3-ASSOCIATED PROTEIN"/>
    <property type="match status" value="1"/>
</dbReference>
<dbReference type="Gene3D" id="1.25.40.990">
    <property type="match status" value="1"/>
</dbReference>
<reference evidence="2 3" key="1">
    <citation type="submission" date="2024-03" db="EMBL/GenBank/DDBJ databases">
        <title>The genome assembly and annotation of the cricket Gryllus longicercus Weissman &amp; Gray.</title>
        <authorList>
            <person name="Szrajer S."/>
            <person name="Gray D."/>
            <person name="Ylla G."/>
        </authorList>
    </citation>
    <scope>NUCLEOTIDE SEQUENCE [LARGE SCALE GENOMIC DNA]</scope>
    <source>
        <strain evidence="2">DAG 2021-001</strain>
        <tissue evidence="2">Whole body minus gut</tissue>
    </source>
</reference>
<dbReference type="EMBL" id="JAZDUA010000436">
    <property type="protein sequence ID" value="KAK7792638.1"/>
    <property type="molecule type" value="Genomic_DNA"/>
</dbReference>
<dbReference type="AlphaFoldDB" id="A0AAN9Z1G5"/>
<dbReference type="GO" id="GO:0051225">
    <property type="term" value="P:spindle assembly"/>
    <property type="evidence" value="ECO:0007669"/>
    <property type="project" value="TreeGrafter"/>
</dbReference>
<keyword evidence="3" id="KW-1185">Reference proteome</keyword>
<evidence type="ECO:0000259" key="1">
    <source>
        <dbReference type="Pfam" id="PF03399"/>
    </source>
</evidence>